<accession>A0A6J5NLM7</accession>
<dbReference type="EMBL" id="LR796671">
    <property type="protein sequence ID" value="CAB4158616.1"/>
    <property type="molecule type" value="Genomic_DNA"/>
</dbReference>
<evidence type="ECO:0000313" key="1">
    <source>
        <dbReference type="EMBL" id="CAB4158616.1"/>
    </source>
</evidence>
<gene>
    <name evidence="1" type="ORF">UFOVP700_21</name>
</gene>
<name>A0A6J5NLM7_9CAUD</name>
<protein>
    <submittedName>
        <fullName evidence="1">Uncharacterized protein</fullName>
    </submittedName>
</protein>
<organism evidence="1">
    <name type="scientific">uncultured Caudovirales phage</name>
    <dbReference type="NCBI Taxonomy" id="2100421"/>
    <lineage>
        <taxon>Viruses</taxon>
        <taxon>Duplodnaviria</taxon>
        <taxon>Heunggongvirae</taxon>
        <taxon>Uroviricota</taxon>
        <taxon>Caudoviricetes</taxon>
        <taxon>Peduoviridae</taxon>
        <taxon>Maltschvirus</taxon>
        <taxon>Maltschvirus maltsch</taxon>
    </lineage>
</organism>
<proteinExistence type="predicted"/>
<sequence length="214" mass="23419">MAYQWVFNHAETMTINKRGLVAQSITRDQRIRSVGRGGELWKFTIKLPTGLTYAANRGYLEALDVADRIAVQTVNLNRPGYAYITGYRGDAPNTAGITLKYSAAMAAANTRQFEAGTLPAIASSAMVFRAGDLVQKTGSNYVYSVTADVPRGVGNTVPVPVNRSILDTASDTAAVAKIGPAVEWRVICTQRPDWRLVSRDIIEWTGEFVFQEVL</sequence>
<reference evidence="1" key="1">
    <citation type="submission" date="2020-04" db="EMBL/GenBank/DDBJ databases">
        <authorList>
            <person name="Chiriac C."/>
            <person name="Salcher M."/>
            <person name="Ghai R."/>
            <person name="Kavagutti S V."/>
        </authorList>
    </citation>
    <scope>NUCLEOTIDE SEQUENCE</scope>
</reference>